<accession>A0AAV4VV10</accession>
<evidence type="ECO:0000313" key="1">
    <source>
        <dbReference type="EMBL" id="GIY74111.1"/>
    </source>
</evidence>
<evidence type="ECO:0000313" key="2">
    <source>
        <dbReference type="Proteomes" id="UP001054945"/>
    </source>
</evidence>
<sequence length="107" mass="12397">MQKPRKQVNATPLLTPFSREMDGHGSFLCSYGHREKILHFATSQNRPKTRSKTLLSTRKYLMLKVRTLISGWYTRHALAMFKAWFVATRVTLRSTLMPSPAPKRCTE</sequence>
<protein>
    <submittedName>
        <fullName evidence="1">Uncharacterized protein</fullName>
    </submittedName>
</protein>
<dbReference type="AlphaFoldDB" id="A0AAV4VV10"/>
<gene>
    <name evidence="1" type="ORF">CEXT_739601</name>
</gene>
<keyword evidence="2" id="KW-1185">Reference proteome</keyword>
<reference evidence="1 2" key="1">
    <citation type="submission" date="2021-06" db="EMBL/GenBank/DDBJ databases">
        <title>Caerostris extrusa draft genome.</title>
        <authorList>
            <person name="Kono N."/>
            <person name="Arakawa K."/>
        </authorList>
    </citation>
    <scope>NUCLEOTIDE SEQUENCE [LARGE SCALE GENOMIC DNA]</scope>
</reference>
<dbReference type="Proteomes" id="UP001054945">
    <property type="component" value="Unassembled WGS sequence"/>
</dbReference>
<proteinExistence type="predicted"/>
<organism evidence="1 2">
    <name type="scientific">Caerostris extrusa</name>
    <name type="common">Bark spider</name>
    <name type="synonym">Caerostris bankana</name>
    <dbReference type="NCBI Taxonomy" id="172846"/>
    <lineage>
        <taxon>Eukaryota</taxon>
        <taxon>Metazoa</taxon>
        <taxon>Ecdysozoa</taxon>
        <taxon>Arthropoda</taxon>
        <taxon>Chelicerata</taxon>
        <taxon>Arachnida</taxon>
        <taxon>Araneae</taxon>
        <taxon>Araneomorphae</taxon>
        <taxon>Entelegynae</taxon>
        <taxon>Araneoidea</taxon>
        <taxon>Araneidae</taxon>
        <taxon>Caerostris</taxon>
    </lineage>
</organism>
<name>A0AAV4VV10_CAEEX</name>
<comment type="caution">
    <text evidence="1">The sequence shown here is derived from an EMBL/GenBank/DDBJ whole genome shotgun (WGS) entry which is preliminary data.</text>
</comment>
<dbReference type="EMBL" id="BPLR01015169">
    <property type="protein sequence ID" value="GIY74111.1"/>
    <property type="molecule type" value="Genomic_DNA"/>
</dbReference>